<feature type="transmembrane region" description="Helical" evidence="6">
    <location>
        <begin position="120"/>
        <end position="137"/>
    </location>
</feature>
<feature type="transmembrane region" description="Helical" evidence="6">
    <location>
        <begin position="252"/>
        <end position="275"/>
    </location>
</feature>
<comment type="subcellular location">
    <subcellularLocation>
        <location evidence="1">Cell membrane</location>
        <topology evidence="1">Multi-pass membrane protein</topology>
    </subcellularLocation>
</comment>
<keyword evidence="4 6" id="KW-1133">Transmembrane helix</keyword>
<protein>
    <submittedName>
        <fullName evidence="7">Oligosaccharide flippase family protein</fullName>
    </submittedName>
</protein>
<dbReference type="GO" id="GO:0005886">
    <property type="term" value="C:plasma membrane"/>
    <property type="evidence" value="ECO:0007669"/>
    <property type="project" value="UniProtKB-SubCell"/>
</dbReference>
<feature type="transmembrane region" description="Helical" evidence="6">
    <location>
        <begin position="82"/>
        <end position="108"/>
    </location>
</feature>
<evidence type="ECO:0000313" key="8">
    <source>
        <dbReference type="Proteomes" id="UP000441522"/>
    </source>
</evidence>
<dbReference type="InterPro" id="IPR050833">
    <property type="entry name" value="Poly_Biosynth_Transport"/>
</dbReference>
<name>A0A6I0I5U8_PHOVU</name>
<feature type="transmembrane region" description="Helical" evidence="6">
    <location>
        <begin position="176"/>
        <end position="195"/>
    </location>
</feature>
<evidence type="ECO:0000256" key="2">
    <source>
        <dbReference type="ARBA" id="ARBA00022475"/>
    </source>
</evidence>
<feature type="transmembrane region" description="Helical" evidence="6">
    <location>
        <begin position="359"/>
        <end position="378"/>
    </location>
</feature>
<organism evidence="7 8">
    <name type="scientific">Phocaeicola vulgatus</name>
    <name type="common">Bacteroides vulgatus</name>
    <dbReference type="NCBI Taxonomy" id="821"/>
    <lineage>
        <taxon>Bacteria</taxon>
        <taxon>Pseudomonadati</taxon>
        <taxon>Bacteroidota</taxon>
        <taxon>Bacteroidia</taxon>
        <taxon>Bacteroidales</taxon>
        <taxon>Bacteroidaceae</taxon>
        <taxon>Phocaeicola</taxon>
    </lineage>
</organism>
<dbReference type="Proteomes" id="UP000441522">
    <property type="component" value="Unassembled WGS sequence"/>
</dbReference>
<feature type="transmembrane region" description="Helical" evidence="6">
    <location>
        <begin position="215"/>
        <end position="232"/>
    </location>
</feature>
<feature type="transmembrane region" description="Helical" evidence="6">
    <location>
        <begin position="414"/>
        <end position="432"/>
    </location>
</feature>
<dbReference type="PANTHER" id="PTHR30250:SF11">
    <property type="entry name" value="O-ANTIGEN TRANSPORTER-RELATED"/>
    <property type="match status" value="1"/>
</dbReference>
<evidence type="ECO:0000256" key="1">
    <source>
        <dbReference type="ARBA" id="ARBA00004651"/>
    </source>
</evidence>
<dbReference type="AlphaFoldDB" id="A0A6I0I5U8"/>
<gene>
    <name evidence="7" type="ORF">GAS29_08360</name>
</gene>
<keyword evidence="2" id="KW-1003">Cell membrane</keyword>
<feature type="transmembrane region" description="Helical" evidence="6">
    <location>
        <begin position="53"/>
        <end position="70"/>
    </location>
</feature>
<feature type="transmembrane region" description="Helical" evidence="6">
    <location>
        <begin position="296"/>
        <end position="321"/>
    </location>
</feature>
<comment type="caution">
    <text evidence="7">The sequence shown here is derived from an EMBL/GenBank/DDBJ whole genome shotgun (WGS) entry which is preliminary data.</text>
</comment>
<feature type="transmembrane region" description="Helical" evidence="6">
    <location>
        <begin position="438"/>
        <end position="454"/>
    </location>
</feature>
<accession>A0A6I0I5U8</accession>
<dbReference type="RefSeq" id="WP_117833604.1">
    <property type="nucleotide sequence ID" value="NZ_CAXTBS010000051.1"/>
</dbReference>
<keyword evidence="3 6" id="KW-0812">Transmembrane</keyword>
<feature type="transmembrane region" description="Helical" evidence="6">
    <location>
        <begin position="384"/>
        <end position="405"/>
    </location>
</feature>
<dbReference type="Pfam" id="PF01943">
    <property type="entry name" value="Polysacc_synt"/>
    <property type="match status" value="1"/>
</dbReference>
<sequence>MNKSYRNLIRNSLWALAGNTGSKILSFLLLPFYTRWLGTAGYGLSDLITTYSSFLLGVVTLCAADGIFIFTKNRTQTEKSEYFTSTLKFVAVLFVGWFLVFSVIRFVASYYDIHNSFTDNVWLITAFVLSSFLQSFTQQFLIGIEQIKLYSFTGMILCISTFILSVLLIPGWGVKGYVYSLFLANMFTSLFSFLLSGSYRYFSMKGFQWERVRELLVYSIPLIPNAIMWWMVSALNRPIMEAYLGFSDIGIFAVANKFPGIITMVFSVFAVSWNISVLEEYSKPTFSEFYHKVFKILFMVLMVVTLMLMLCSQYIIMLFAAPQFAEAWRYMVLLIMGAFFSCFSSFFGTVFGVVKKSKYFFYSSVYGATVSIILNFILIPVLGLVGACISVVSSFFVSALSRYYYSRKYVVSSLMGDVMFYSILLIAFSFVLLNNRVLYLNIGVFVLCVMLMAIRERNYVFQIKSVLDRIGK</sequence>
<reference evidence="7 8" key="1">
    <citation type="journal article" date="2019" name="Nat. Med.">
        <title>A library of human gut bacterial isolates paired with longitudinal multiomics data enables mechanistic microbiome research.</title>
        <authorList>
            <person name="Poyet M."/>
            <person name="Groussin M."/>
            <person name="Gibbons S.M."/>
            <person name="Avila-Pacheco J."/>
            <person name="Jiang X."/>
            <person name="Kearney S.M."/>
            <person name="Perrotta A.R."/>
            <person name="Berdy B."/>
            <person name="Zhao S."/>
            <person name="Lieberman T.D."/>
            <person name="Swanson P.K."/>
            <person name="Smith M."/>
            <person name="Roesemann S."/>
            <person name="Alexander J.E."/>
            <person name="Rich S.A."/>
            <person name="Livny J."/>
            <person name="Vlamakis H."/>
            <person name="Clish C."/>
            <person name="Bullock K."/>
            <person name="Deik A."/>
            <person name="Scott J."/>
            <person name="Pierce K.A."/>
            <person name="Xavier R.J."/>
            <person name="Alm E.J."/>
        </authorList>
    </citation>
    <scope>NUCLEOTIDE SEQUENCE [LARGE SCALE GENOMIC DNA]</scope>
    <source>
        <strain evidence="7 8">BIOML-A5</strain>
    </source>
</reference>
<dbReference type="EMBL" id="WCWW01000015">
    <property type="protein sequence ID" value="KAB3857222.1"/>
    <property type="molecule type" value="Genomic_DNA"/>
</dbReference>
<feature type="transmembrane region" description="Helical" evidence="6">
    <location>
        <begin position="149"/>
        <end position="170"/>
    </location>
</feature>
<dbReference type="PANTHER" id="PTHR30250">
    <property type="entry name" value="PST FAMILY PREDICTED COLANIC ACID TRANSPORTER"/>
    <property type="match status" value="1"/>
</dbReference>
<keyword evidence="5 6" id="KW-0472">Membrane</keyword>
<evidence type="ECO:0000256" key="4">
    <source>
        <dbReference type="ARBA" id="ARBA00022989"/>
    </source>
</evidence>
<evidence type="ECO:0000256" key="6">
    <source>
        <dbReference type="SAM" id="Phobius"/>
    </source>
</evidence>
<feature type="transmembrane region" description="Helical" evidence="6">
    <location>
        <begin position="12"/>
        <end position="33"/>
    </location>
</feature>
<evidence type="ECO:0000313" key="7">
    <source>
        <dbReference type="EMBL" id="KAB3857222.1"/>
    </source>
</evidence>
<proteinExistence type="predicted"/>
<evidence type="ECO:0000256" key="3">
    <source>
        <dbReference type="ARBA" id="ARBA00022692"/>
    </source>
</evidence>
<feature type="transmembrane region" description="Helical" evidence="6">
    <location>
        <begin position="327"/>
        <end position="347"/>
    </location>
</feature>
<evidence type="ECO:0000256" key="5">
    <source>
        <dbReference type="ARBA" id="ARBA00023136"/>
    </source>
</evidence>
<dbReference type="InterPro" id="IPR002797">
    <property type="entry name" value="Polysacc_synth"/>
</dbReference>